<reference evidence="1" key="1">
    <citation type="submission" date="2022-08" db="EMBL/GenBank/DDBJ databases">
        <authorList>
            <person name="Marques A."/>
        </authorList>
    </citation>
    <scope>NUCLEOTIDE SEQUENCE</scope>
    <source>
        <strain evidence="1">RhyPub2mFocal</strain>
        <tissue evidence="1">Leaves</tissue>
    </source>
</reference>
<gene>
    <name evidence="1" type="ORF">LUZ62_044174</name>
</gene>
<evidence type="ECO:0000313" key="1">
    <source>
        <dbReference type="EMBL" id="KAJ4792928.1"/>
    </source>
</evidence>
<proteinExistence type="predicted"/>
<name>A0AAV8FI42_9POAL</name>
<organism evidence="1 2">
    <name type="scientific">Rhynchospora pubera</name>
    <dbReference type="NCBI Taxonomy" id="906938"/>
    <lineage>
        <taxon>Eukaryota</taxon>
        <taxon>Viridiplantae</taxon>
        <taxon>Streptophyta</taxon>
        <taxon>Embryophyta</taxon>
        <taxon>Tracheophyta</taxon>
        <taxon>Spermatophyta</taxon>
        <taxon>Magnoliopsida</taxon>
        <taxon>Liliopsida</taxon>
        <taxon>Poales</taxon>
        <taxon>Cyperaceae</taxon>
        <taxon>Cyperoideae</taxon>
        <taxon>Rhynchosporeae</taxon>
        <taxon>Rhynchospora</taxon>
    </lineage>
</organism>
<dbReference type="EMBL" id="JAMFTS010000002">
    <property type="protein sequence ID" value="KAJ4792928.1"/>
    <property type="molecule type" value="Genomic_DNA"/>
</dbReference>
<dbReference type="AlphaFoldDB" id="A0AAV8FI42"/>
<accession>A0AAV8FI42</accession>
<keyword evidence="2" id="KW-1185">Reference proteome</keyword>
<comment type="caution">
    <text evidence="1">The sequence shown here is derived from an EMBL/GenBank/DDBJ whole genome shotgun (WGS) entry which is preliminary data.</text>
</comment>
<evidence type="ECO:0000313" key="2">
    <source>
        <dbReference type="Proteomes" id="UP001140206"/>
    </source>
</evidence>
<protein>
    <submittedName>
        <fullName evidence="1">Epstein-Barr virus EBNA-1-like protein</fullName>
    </submittedName>
</protein>
<sequence length="210" mass="24219">MMTKALSPPQRTQIMELGFEPILTLRPMLISRQLIVSITMQDVWCIMGLRDEVIKIDIDRRVPKDELIRIFKDPSQEQITFNSLMDHILHTDPCNPNFIHMFIIFLVAGVLAPPQSEVILYEYLNMVDDIPLISKITWSNFTIKILLCGLKRNVVDKGRLQGSLIFIQLFYLEQVQMADGDEGIHCHSLMANVCRKKKIIVVRKIDSVVK</sequence>
<dbReference type="Proteomes" id="UP001140206">
    <property type="component" value="Chromosome 2"/>
</dbReference>